<accession>A0A975BKJ9</accession>
<dbReference type="Gene3D" id="6.10.340.10">
    <property type="match status" value="1"/>
</dbReference>
<dbReference type="InterPro" id="IPR003660">
    <property type="entry name" value="HAMP_dom"/>
</dbReference>
<dbReference type="PROSITE" id="PS50885">
    <property type="entry name" value="HAMP"/>
    <property type="match status" value="1"/>
</dbReference>
<dbReference type="Pfam" id="PF00015">
    <property type="entry name" value="MCPsignal"/>
    <property type="match status" value="1"/>
</dbReference>
<dbReference type="InterPro" id="IPR004089">
    <property type="entry name" value="MCPsignal_dom"/>
</dbReference>
<evidence type="ECO:0000256" key="1">
    <source>
        <dbReference type="ARBA" id="ARBA00022500"/>
    </source>
</evidence>
<feature type="domain" description="Methyl-accepting transducer" evidence="5">
    <location>
        <begin position="338"/>
        <end position="573"/>
    </location>
</feature>
<name>A0A975BKJ9_9BACT</name>
<dbReference type="RefSeq" id="WP_207682382.1">
    <property type="nucleotide sequence ID" value="NZ_CP061800.1"/>
</dbReference>
<reference evidence="7" key="1">
    <citation type="journal article" date="2021" name="Microb. Physiol.">
        <title>Proteogenomic Insights into the Physiology of Marine, Sulfate-Reducing, Filamentous Desulfonema limicola and Desulfonema magnum.</title>
        <authorList>
            <person name="Schnaars V."/>
            <person name="Wohlbrand L."/>
            <person name="Scheve S."/>
            <person name="Hinrichs C."/>
            <person name="Reinhardt R."/>
            <person name="Rabus R."/>
        </authorList>
    </citation>
    <scope>NUCLEOTIDE SEQUENCE</scope>
    <source>
        <strain evidence="7">4be13</strain>
    </source>
</reference>
<protein>
    <submittedName>
        <fullName evidence="7">Methyl-accepting chemotaxis protein signailing-domain containing protein, HAMP domain-containing</fullName>
    </submittedName>
</protein>
<keyword evidence="4" id="KW-1133">Transmembrane helix</keyword>
<evidence type="ECO:0000256" key="4">
    <source>
        <dbReference type="SAM" id="Phobius"/>
    </source>
</evidence>
<dbReference type="Proteomes" id="UP000663722">
    <property type="component" value="Chromosome"/>
</dbReference>
<dbReference type="InterPro" id="IPR051310">
    <property type="entry name" value="MCP_chemotaxis"/>
</dbReference>
<gene>
    <name evidence="7" type="ORF">dnm_030290</name>
</gene>
<evidence type="ECO:0000259" key="5">
    <source>
        <dbReference type="PROSITE" id="PS50111"/>
    </source>
</evidence>
<organism evidence="7 8">
    <name type="scientific">Desulfonema magnum</name>
    <dbReference type="NCBI Taxonomy" id="45655"/>
    <lineage>
        <taxon>Bacteria</taxon>
        <taxon>Pseudomonadati</taxon>
        <taxon>Thermodesulfobacteriota</taxon>
        <taxon>Desulfobacteria</taxon>
        <taxon>Desulfobacterales</taxon>
        <taxon>Desulfococcaceae</taxon>
        <taxon>Desulfonema</taxon>
    </lineage>
</organism>
<dbReference type="CDD" id="cd06225">
    <property type="entry name" value="HAMP"/>
    <property type="match status" value="1"/>
</dbReference>
<dbReference type="SUPFAM" id="SSF58104">
    <property type="entry name" value="Methyl-accepting chemotaxis protein (MCP) signaling domain"/>
    <property type="match status" value="1"/>
</dbReference>
<dbReference type="GO" id="GO:0007165">
    <property type="term" value="P:signal transduction"/>
    <property type="evidence" value="ECO:0007669"/>
    <property type="project" value="UniProtKB-KW"/>
</dbReference>
<comment type="similarity">
    <text evidence="2">Belongs to the methyl-accepting chemotaxis (MCP) protein family.</text>
</comment>
<dbReference type="KEGG" id="dmm:dnm_030290"/>
<proteinExistence type="inferred from homology"/>
<dbReference type="Pfam" id="PF00672">
    <property type="entry name" value="HAMP"/>
    <property type="match status" value="1"/>
</dbReference>
<keyword evidence="1" id="KW-0145">Chemotaxis</keyword>
<feature type="domain" description="HAMP" evidence="6">
    <location>
        <begin position="295"/>
        <end position="347"/>
    </location>
</feature>
<keyword evidence="4" id="KW-0812">Transmembrane</keyword>
<feature type="transmembrane region" description="Helical" evidence="4">
    <location>
        <begin position="271"/>
        <end position="293"/>
    </location>
</feature>
<keyword evidence="4" id="KW-0472">Membrane</keyword>
<feature type="transmembrane region" description="Helical" evidence="4">
    <location>
        <begin position="7"/>
        <end position="28"/>
    </location>
</feature>
<dbReference type="AlphaFoldDB" id="A0A975BKJ9"/>
<keyword evidence="3" id="KW-0807">Transducer</keyword>
<evidence type="ECO:0000313" key="8">
    <source>
        <dbReference type="Proteomes" id="UP000663722"/>
    </source>
</evidence>
<dbReference type="SMART" id="SM00283">
    <property type="entry name" value="MA"/>
    <property type="match status" value="1"/>
</dbReference>
<dbReference type="GO" id="GO:0006935">
    <property type="term" value="P:chemotaxis"/>
    <property type="evidence" value="ECO:0007669"/>
    <property type="project" value="UniProtKB-KW"/>
</dbReference>
<dbReference type="PROSITE" id="PS50111">
    <property type="entry name" value="CHEMOTAXIS_TRANSDUC_2"/>
    <property type="match status" value="1"/>
</dbReference>
<dbReference type="PANTHER" id="PTHR43531:SF11">
    <property type="entry name" value="METHYL-ACCEPTING CHEMOTAXIS PROTEIN 3"/>
    <property type="match status" value="1"/>
</dbReference>
<dbReference type="PANTHER" id="PTHR43531">
    <property type="entry name" value="PROTEIN ICFG"/>
    <property type="match status" value="1"/>
</dbReference>
<evidence type="ECO:0000313" key="7">
    <source>
        <dbReference type="EMBL" id="QTA87002.1"/>
    </source>
</evidence>
<dbReference type="GO" id="GO:0005886">
    <property type="term" value="C:plasma membrane"/>
    <property type="evidence" value="ECO:0007669"/>
    <property type="project" value="TreeGrafter"/>
</dbReference>
<keyword evidence="8" id="KW-1185">Reference proteome</keyword>
<evidence type="ECO:0000256" key="3">
    <source>
        <dbReference type="PROSITE-ProRule" id="PRU00284"/>
    </source>
</evidence>
<dbReference type="EMBL" id="CP061800">
    <property type="protein sequence ID" value="QTA87002.1"/>
    <property type="molecule type" value="Genomic_DNA"/>
</dbReference>
<sequence>MKIGPKLIIFILLLSGVIIFSMLTALYVKLEDVLLVTKNERIARDIGKIESDIAQIMDQYRKFTHFIISDPNLSELIRIAKFTKDSAPLRDKLVLQEQIVASDGIAFYNSEHRMTASTEKNASEEILSFDGAWETEEQIITRISTETEPLKMVFYGKVLRGGRFIGTLVLKKNIDTRLLKHIAAYHSIIAIIERKDTSFRLRASSCEDKIVLTNLNFSLMDQLKYNSDDYVIGDQRGVLSVRPFKTDTERRNLFLFCFVDKKDVQKLHRQIVTISFMLGGIFGILACVTAMIFSKRISDSLKQLSDFSNRIANGDLTQTLNVTREDEIGELAAIQNRMISNLRSMIKGILRTSRVLADGVSEQSANIEETSASLNQIDVTMKQNMENANRANVLIQASDRIIEEARTFLCFDKPVTQLTDSMESISISGREIQKVIKNIDQIAFQTNLLALNASIEAARAGEGGAGFSVVAEEVRKLASSSAKASRNTMYLMNNMMESLNSASGLVQKMNEALDQMTESSEQINHLVCEITNSSGEQALGVDQICQAMAQIEQVNYRNARMAEELVEKVSMFKLNGFARNDEDALTAFPYFSYKLHIDDRRKRIRLRNLSYE</sequence>
<evidence type="ECO:0000259" key="6">
    <source>
        <dbReference type="PROSITE" id="PS50885"/>
    </source>
</evidence>
<dbReference type="Gene3D" id="1.10.287.950">
    <property type="entry name" value="Methyl-accepting chemotaxis protein"/>
    <property type="match status" value="1"/>
</dbReference>
<evidence type="ECO:0000256" key="2">
    <source>
        <dbReference type="ARBA" id="ARBA00029447"/>
    </source>
</evidence>
<dbReference type="GO" id="GO:0004888">
    <property type="term" value="F:transmembrane signaling receptor activity"/>
    <property type="evidence" value="ECO:0007669"/>
    <property type="project" value="TreeGrafter"/>
</dbReference>
<dbReference type="SMART" id="SM00304">
    <property type="entry name" value="HAMP"/>
    <property type="match status" value="1"/>
</dbReference>